<feature type="chain" id="PRO_5005191585" description="Receptor L-domain domain-containing protein" evidence="1">
    <location>
        <begin position="26"/>
        <end position="327"/>
    </location>
</feature>
<evidence type="ECO:0000256" key="1">
    <source>
        <dbReference type="SAM" id="SignalP"/>
    </source>
</evidence>
<accession>A0A0G4HMU4</accession>
<dbReference type="VEuPathDB" id="CryptoDB:Cvel_29419"/>
<gene>
    <name evidence="2" type="ORF">Cvel_29419</name>
</gene>
<protein>
    <recommendedName>
        <fullName evidence="3">Receptor L-domain domain-containing protein</fullName>
    </recommendedName>
</protein>
<evidence type="ECO:0000313" key="2">
    <source>
        <dbReference type="EMBL" id="CEM45677.1"/>
    </source>
</evidence>
<proteinExistence type="predicted"/>
<organism evidence="2">
    <name type="scientific">Chromera velia CCMP2878</name>
    <dbReference type="NCBI Taxonomy" id="1169474"/>
    <lineage>
        <taxon>Eukaryota</taxon>
        <taxon>Sar</taxon>
        <taxon>Alveolata</taxon>
        <taxon>Colpodellida</taxon>
        <taxon>Chromeraceae</taxon>
        <taxon>Chromera</taxon>
    </lineage>
</organism>
<keyword evidence="1" id="KW-0732">Signal</keyword>
<dbReference type="EMBL" id="CDMZ01003245">
    <property type="protein sequence ID" value="CEM45677.1"/>
    <property type="molecule type" value="Genomic_DNA"/>
</dbReference>
<dbReference type="PhylomeDB" id="A0A0G4HMU4"/>
<dbReference type="AlphaFoldDB" id="A0A0G4HMU4"/>
<feature type="signal peptide" evidence="1">
    <location>
        <begin position="1"/>
        <end position="25"/>
    </location>
</feature>
<sequence>MMLHYRFLSLLSALSALLMARETTGVELKDLHLTSLFGAKDGEAFSLFNFGKDLFGGDSKKDFKSGDQKKKKEEDACFDGDLSSLPVYVPSDLNALCEDSSEGLIALEEYRSFKANNPGLHTIDDASFDWVLSTDEDESPCTSDEFSDIAFLSSTNGISTWTLNADGYTFDNVVEVEEQELSFSRRPPRSLGPFEGDTVFPCLKTLFSLRTAGQDSITEVLGFNRVENLRRLSITFKSELVKMDGFNALKSLESGLAITGSPKLGMISGFESFGPMNDFGFSSGVSVFENQEGLTVAPKLEAAGLRWAAANTPSCYRSGDLAAGNCD</sequence>
<evidence type="ECO:0008006" key="3">
    <source>
        <dbReference type="Google" id="ProtNLM"/>
    </source>
</evidence>
<reference evidence="2" key="1">
    <citation type="submission" date="2014-11" db="EMBL/GenBank/DDBJ databases">
        <authorList>
            <person name="Otto D Thomas"/>
            <person name="Naeem Raeece"/>
        </authorList>
    </citation>
    <scope>NUCLEOTIDE SEQUENCE</scope>
</reference>
<name>A0A0G4HMU4_9ALVE</name>